<sequence length="210" mass="23471">MDGPEVEVRRSKRRRRTVSAYRDGDKVVVLIPASMTRAQEAEWVQTMVGRLQRSERRRRPSDGQLLKRARELSDTYLGGLAQPETVRWVENQRSRWGSCTPGDRSIRLSTRLQGMPGWVVDYVLVHELAHLLEHGHDAAFWAWVEHYPRAERAQGYLQGYSAAAQLGAPGEEQPGEEGGTGREAGAADDVEGETDRAHGADVEDGADGRR</sequence>
<dbReference type="CDD" id="cd07344">
    <property type="entry name" value="M48_yhfN_like"/>
    <property type="match status" value="1"/>
</dbReference>
<dbReference type="Gene3D" id="3.30.2010.10">
    <property type="entry name" value="Metalloproteases ('zincins'), catalytic domain"/>
    <property type="match status" value="1"/>
</dbReference>
<feature type="compositionally biased region" description="Basic and acidic residues" evidence="1">
    <location>
        <begin position="193"/>
        <end position="210"/>
    </location>
</feature>
<dbReference type="RefSeq" id="WP_192143547.1">
    <property type="nucleotide sequence ID" value="NZ_JACYXZ010000003.1"/>
</dbReference>
<organism evidence="3 4">
    <name type="scientific">Nocardioides donggukensis</name>
    <dbReference type="NCBI Taxonomy" id="2774019"/>
    <lineage>
        <taxon>Bacteria</taxon>
        <taxon>Bacillati</taxon>
        <taxon>Actinomycetota</taxon>
        <taxon>Actinomycetes</taxon>
        <taxon>Propionibacteriales</taxon>
        <taxon>Nocardioidaceae</taxon>
        <taxon>Nocardioides</taxon>
    </lineage>
</organism>
<name>A0A927K4T7_9ACTN</name>
<gene>
    <name evidence="3" type="ORF">IE331_11340</name>
</gene>
<reference evidence="3" key="1">
    <citation type="submission" date="2020-09" db="EMBL/GenBank/DDBJ databases">
        <title>Nocardioides sp. strain MJB4 16S ribosomal RNA gene Genome sequencing and assembly.</title>
        <authorList>
            <person name="Kim I."/>
        </authorList>
    </citation>
    <scope>NUCLEOTIDE SEQUENCE</scope>
    <source>
        <strain evidence="3">MJB4</strain>
    </source>
</reference>
<comment type="caution">
    <text evidence="3">The sequence shown here is derived from an EMBL/GenBank/DDBJ whole genome shotgun (WGS) entry which is preliminary data.</text>
</comment>
<feature type="domain" description="YgjP-like metallopeptidase" evidence="2">
    <location>
        <begin position="89"/>
        <end position="155"/>
    </location>
</feature>
<dbReference type="Pfam" id="PF01863">
    <property type="entry name" value="YgjP-like"/>
    <property type="match status" value="1"/>
</dbReference>
<dbReference type="InterPro" id="IPR053136">
    <property type="entry name" value="UTP_pyrophosphatase-like"/>
</dbReference>
<keyword evidence="4" id="KW-1185">Reference proteome</keyword>
<feature type="region of interest" description="Disordered" evidence="1">
    <location>
        <begin position="166"/>
        <end position="210"/>
    </location>
</feature>
<evidence type="ECO:0000259" key="2">
    <source>
        <dbReference type="Pfam" id="PF01863"/>
    </source>
</evidence>
<evidence type="ECO:0000313" key="3">
    <source>
        <dbReference type="EMBL" id="MBD8870217.1"/>
    </source>
</evidence>
<evidence type="ECO:0000256" key="1">
    <source>
        <dbReference type="SAM" id="MobiDB-lite"/>
    </source>
</evidence>
<dbReference type="PANTHER" id="PTHR30399:SF1">
    <property type="entry name" value="UTP PYROPHOSPHATASE"/>
    <property type="match status" value="1"/>
</dbReference>
<evidence type="ECO:0000313" key="4">
    <source>
        <dbReference type="Proteomes" id="UP000616839"/>
    </source>
</evidence>
<proteinExistence type="predicted"/>
<protein>
    <submittedName>
        <fullName evidence="3">M48 family metallopeptidase</fullName>
    </submittedName>
</protein>
<dbReference type="PANTHER" id="PTHR30399">
    <property type="entry name" value="UNCHARACTERIZED PROTEIN YGJP"/>
    <property type="match status" value="1"/>
</dbReference>
<dbReference type="AlphaFoldDB" id="A0A927K4T7"/>
<dbReference type="Proteomes" id="UP000616839">
    <property type="component" value="Unassembled WGS sequence"/>
</dbReference>
<dbReference type="InterPro" id="IPR002725">
    <property type="entry name" value="YgjP-like_metallopeptidase"/>
</dbReference>
<accession>A0A927K4T7</accession>
<dbReference type="EMBL" id="JACYXZ010000003">
    <property type="protein sequence ID" value="MBD8870217.1"/>
    <property type="molecule type" value="Genomic_DNA"/>
</dbReference>